<keyword evidence="1" id="KW-0472">Membrane</keyword>
<evidence type="ECO:0000256" key="2">
    <source>
        <dbReference type="SAM" id="SignalP"/>
    </source>
</evidence>
<evidence type="ECO:0000313" key="3">
    <source>
        <dbReference type="EnsemblMetazoa" id="XP_028154142.1"/>
    </source>
</evidence>
<keyword evidence="1" id="KW-1133">Transmembrane helix</keyword>
<dbReference type="OrthoDB" id="8122776at2759"/>
<name>A0A6P7H6F4_DIAVI</name>
<keyword evidence="1" id="KW-0812">Transmembrane</keyword>
<organism evidence="5">
    <name type="scientific">Diabrotica virgifera virgifera</name>
    <name type="common">western corn rootworm</name>
    <dbReference type="NCBI Taxonomy" id="50390"/>
    <lineage>
        <taxon>Eukaryota</taxon>
        <taxon>Metazoa</taxon>
        <taxon>Ecdysozoa</taxon>
        <taxon>Arthropoda</taxon>
        <taxon>Hexapoda</taxon>
        <taxon>Insecta</taxon>
        <taxon>Pterygota</taxon>
        <taxon>Neoptera</taxon>
        <taxon>Endopterygota</taxon>
        <taxon>Coleoptera</taxon>
        <taxon>Polyphaga</taxon>
        <taxon>Cucujiformia</taxon>
        <taxon>Chrysomeloidea</taxon>
        <taxon>Chrysomelidae</taxon>
        <taxon>Galerucinae</taxon>
        <taxon>Diabroticina</taxon>
        <taxon>Diabroticites</taxon>
        <taxon>Diabrotica</taxon>
    </lineage>
</organism>
<keyword evidence="4" id="KW-1185">Reference proteome</keyword>
<feature type="transmembrane region" description="Helical" evidence="1">
    <location>
        <begin position="163"/>
        <end position="179"/>
    </location>
</feature>
<dbReference type="SUPFAM" id="SSF81995">
    <property type="entry name" value="beta-sandwich domain of Sec23/24"/>
    <property type="match status" value="1"/>
</dbReference>
<accession>A0A6P7H6F4</accession>
<evidence type="ECO:0000313" key="4">
    <source>
        <dbReference type="Proteomes" id="UP001652700"/>
    </source>
</evidence>
<sequence>MKKAIVIFFGVLCGVFDFQKIGSLLVGADSYLDAYKQSQNEKLDAAVTKKGNINREYTGEYPAPYQYGPPTQPVSNYGPPAPQYGAPVYGPPNPAPPPPPPAPQPVYGPPAPIYGPPPSSVQVFYGVPHALDALGSFWEKLKWKLDLFTLGKILLKLVLFKKFVSWVALLCLLFFIPALKNKFGNNGGGEGDLNYRSIGRIDDKELDMLYNTIYKAIDQFSLTLDDRTITKKKINSR</sequence>
<dbReference type="Proteomes" id="UP001652700">
    <property type="component" value="Unplaced"/>
</dbReference>
<keyword evidence="2" id="KW-0732">Signal</keyword>
<gene>
    <name evidence="5" type="primary">LOC114347668</name>
</gene>
<dbReference type="EnsemblMetazoa" id="XM_028298341.2">
    <property type="protein sequence ID" value="XP_028154142.1"/>
    <property type="gene ID" value="LOC114347668"/>
</dbReference>
<dbReference type="InParanoid" id="A0A6P7H6F4"/>
<protein>
    <submittedName>
        <fullName evidence="5">Uncharacterized protein LOC114347668</fullName>
    </submittedName>
</protein>
<evidence type="ECO:0000313" key="5">
    <source>
        <dbReference type="RefSeq" id="XP_028154142.1"/>
    </source>
</evidence>
<feature type="signal peptide" evidence="2">
    <location>
        <begin position="1"/>
        <end position="23"/>
    </location>
</feature>
<dbReference type="GeneID" id="114347668"/>
<dbReference type="RefSeq" id="XP_028154142.1">
    <property type="nucleotide sequence ID" value="XM_028298341.1"/>
</dbReference>
<reference evidence="3" key="2">
    <citation type="submission" date="2025-05" db="UniProtKB">
        <authorList>
            <consortium name="EnsemblMetazoa"/>
        </authorList>
    </citation>
    <scope>IDENTIFICATION</scope>
</reference>
<reference evidence="5" key="1">
    <citation type="submission" date="2025-04" db="UniProtKB">
        <authorList>
            <consortium name="RefSeq"/>
        </authorList>
    </citation>
    <scope>IDENTIFICATION</scope>
    <source>
        <tissue evidence="5">Whole insect</tissue>
    </source>
</reference>
<proteinExistence type="predicted"/>
<dbReference type="AlphaFoldDB" id="A0A6P7H6F4"/>
<evidence type="ECO:0000256" key="1">
    <source>
        <dbReference type="SAM" id="Phobius"/>
    </source>
</evidence>
<dbReference type="KEGG" id="dvv:114347668"/>
<feature type="chain" id="PRO_5027970178" evidence="2">
    <location>
        <begin position="24"/>
        <end position="237"/>
    </location>
</feature>